<accession>A0A4Z1G326</accession>
<reference evidence="2 3" key="1">
    <citation type="submission" date="2017-12" db="EMBL/GenBank/DDBJ databases">
        <title>Comparative genomics of Botrytis spp.</title>
        <authorList>
            <person name="Valero-Jimenez C.A."/>
            <person name="Tapia P."/>
            <person name="Veloso J."/>
            <person name="Silva-Moreno E."/>
            <person name="Staats M."/>
            <person name="Valdes J.H."/>
            <person name="Van Kan J.A.L."/>
        </authorList>
    </citation>
    <scope>NUCLEOTIDE SEQUENCE [LARGE SCALE GENOMIC DNA]</scope>
    <source>
        <strain evidence="2 3">Bh0001</strain>
    </source>
</reference>
<keyword evidence="3" id="KW-1185">Reference proteome</keyword>
<feature type="compositionally biased region" description="Polar residues" evidence="1">
    <location>
        <begin position="1"/>
        <end position="24"/>
    </location>
</feature>
<dbReference type="EMBL" id="PQXK01000777">
    <property type="protein sequence ID" value="TGO31446.1"/>
    <property type="molecule type" value="Genomic_DNA"/>
</dbReference>
<name>A0A4Z1G326_9HELO</name>
<feature type="region of interest" description="Disordered" evidence="1">
    <location>
        <begin position="1"/>
        <end position="28"/>
    </location>
</feature>
<dbReference type="AlphaFoldDB" id="A0A4Z1G326"/>
<evidence type="ECO:0000313" key="3">
    <source>
        <dbReference type="Proteomes" id="UP000297814"/>
    </source>
</evidence>
<evidence type="ECO:0000256" key="1">
    <source>
        <dbReference type="SAM" id="MobiDB-lite"/>
    </source>
</evidence>
<evidence type="ECO:0000313" key="2">
    <source>
        <dbReference type="EMBL" id="TGO31446.1"/>
    </source>
</evidence>
<comment type="caution">
    <text evidence="2">The sequence shown here is derived from an EMBL/GenBank/DDBJ whole genome shotgun (WGS) entry which is preliminary data.</text>
</comment>
<dbReference type="Proteomes" id="UP000297814">
    <property type="component" value="Unassembled WGS sequence"/>
</dbReference>
<sequence>MPLATTSTSGLRSARNQNSETITDGSLIAEGWKREETVTDGTLIAEGWKREETITDGTLIAEGW</sequence>
<gene>
    <name evidence="2" type="ORF">BHYA_0782g00020</name>
</gene>
<protein>
    <submittedName>
        <fullName evidence="2">Uncharacterized protein</fullName>
    </submittedName>
</protein>
<proteinExistence type="predicted"/>
<organism evidence="2 3">
    <name type="scientific">Botrytis hyacinthi</name>
    <dbReference type="NCBI Taxonomy" id="278943"/>
    <lineage>
        <taxon>Eukaryota</taxon>
        <taxon>Fungi</taxon>
        <taxon>Dikarya</taxon>
        <taxon>Ascomycota</taxon>
        <taxon>Pezizomycotina</taxon>
        <taxon>Leotiomycetes</taxon>
        <taxon>Helotiales</taxon>
        <taxon>Sclerotiniaceae</taxon>
        <taxon>Botrytis</taxon>
    </lineage>
</organism>